<sequence>MADDHTDADQSMEGHTPVSENPHTEYSLTENIQGGGEREGECGEDAEAEGGPAGPAHPSVPGPDRGPHPAPGPVGAGQGQTSQPHRVPGRLPAEEQGPVRGARLNRFRPVCSQVFSFLT</sequence>
<evidence type="ECO:0000256" key="1">
    <source>
        <dbReference type="SAM" id="MobiDB-lite"/>
    </source>
</evidence>
<accession>Q4TAL1</accession>
<dbReference type="AlphaFoldDB" id="Q4TAL1"/>
<feature type="region of interest" description="Disordered" evidence="1">
    <location>
        <begin position="1"/>
        <end position="106"/>
    </location>
</feature>
<dbReference type="KEGG" id="tng:GSTEN00004151G001"/>
<gene>
    <name evidence="2" type="ORF">GSTENG00004151001</name>
</gene>
<organism evidence="2">
    <name type="scientific">Tetraodon nigroviridis</name>
    <name type="common">Spotted green pufferfish</name>
    <name type="synonym">Chelonodon nigroviridis</name>
    <dbReference type="NCBI Taxonomy" id="99883"/>
    <lineage>
        <taxon>Eukaryota</taxon>
        <taxon>Metazoa</taxon>
        <taxon>Chordata</taxon>
        <taxon>Craniata</taxon>
        <taxon>Vertebrata</taxon>
        <taxon>Euteleostomi</taxon>
        <taxon>Actinopterygii</taxon>
        <taxon>Neopterygii</taxon>
        <taxon>Teleostei</taxon>
        <taxon>Neoteleostei</taxon>
        <taxon>Acanthomorphata</taxon>
        <taxon>Eupercaria</taxon>
        <taxon>Tetraodontiformes</taxon>
        <taxon>Tetradontoidea</taxon>
        <taxon>Tetraodontidae</taxon>
        <taxon>Tetraodon</taxon>
    </lineage>
</organism>
<feature type="compositionally biased region" description="Polar residues" evidence="1">
    <location>
        <begin position="18"/>
        <end position="32"/>
    </location>
</feature>
<proteinExistence type="predicted"/>
<dbReference type="HOGENOM" id="CLU_2399155_0_0_1"/>
<name>Q4TAL1_TETNG</name>
<dbReference type="EMBL" id="CAAE01007287">
    <property type="protein sequence ID" value="CAF90071.1"/>
    <property type="molecule type" value="Genomic_DNA"/>
</dbReference>
<evidence type="ECO:0000313" key="2">
    <source>
        <dbReference type="EMBL" id="CAF90071.1"/>
    </source>
</evidence>
<reference evidence="2" key="2">
    <citation type="submission" date="2004-02" db="EMBL/GenBank/DDBJ databases">
        <authorList>
            <consortium name="Genoscope"/>
            <consortium name="Whitehead Institute Centre for Genome Research"/>
        </authorList>
    </citation>
    <scope>NUCLEOTIDE SEQUENCE</scope>
</reference>
<protein>
    <submittedName>
        <fullName evidence="2">(spotted green pufferfish) hypothetical protein</fullName>
    </submittedName>
</protein>
<comment type="caution">
    <text evidence="2">The sequence shown here is derived from an EMBL/GenBank/DDBJ whole genome shotgun (WGS) entry which is preliminary data.</text>
</comment>
<reference evidence="2" key="1">
    <citation type="journal article" date="2004" name="Nature">
        <title>Genome duplication in the teleost fish Tetraodon nigroviridis reveals the early vertebrate proto-karyotype.</title>
        <authorList>
            <person name="Jaillon O."/>
            <person name="Aury J.-M."/>
            <person name="Brunet F."/>
            <person name="Petit J.-L."/>
            <person name="Stange-Thomann N."/>
            <person name="Mauceli E."/>
            <person name="Bouneau L."/>
            <person name="Fischer C."/>
            <person name="Ozouf-Costaz C."/>
            <person name="Bernot A."/>
            <person name="Nicaud S."/>
            <person name="Jaffe D."/>
            <person name="Fisher S."/>
            <person name="Lutfalla G."/>
            <person name="Dossat C."/>
            <person name="Segurens B."/>
            <person name="Dasilva C."/>
            <person name="Salanoubat M."/>
            <person name="Levy M."/>
            <person name="Boudet N."/>
            <person name="Castellano S."/>
            <person name="Anthouard V."/>
            <person name="Jubin C."/>
            <person name="Castelli V."/>
            <person name="Katinka M."/>
            <person name="Vacherie B."/>
            <person name="Biemont C."/>
            <person name="Skalli Z."/>
            <person name="Cattolico L."/>
            <person name="Poulain J."/>
            <person name="De Berardinis V."/>
            <person name="Cruaud C."/>
            <person name="Duprat S."/>
            <person name="Brottier P."/>
            <person name="Coutanceau J.-P."/>
            <person name="Gouzy J."/>
            <person name="Parra G."/>
            <person name="Lardier G."/>
            <person name="Chapple C."/>
            <person name="McKernan K.J."/>
            <person name="McEwan P."/>
            <person name="Bosak S."/>
            <person name="Kellis M."/>
            <person name="Volff J.-N."/>
            <person name="Guigo R."/>
            <person name="Zody M.C."/>
            <person name="Mesirov J."/>
            <person name="Lindblad-Toh K."/>
            <person name="Birren B."/>
            <person name="Nusbaum C."/>
            <person name="Kahn D."/>
            <person name="Robinson-Rechavi M."/>
            <person name="Laudet V."/>
            <person name="Schachter V."/>
            <person name="Quetier F."/>
            <person name="Saurin W."/>
            <person name="Scarpelli C."/>
            <person name="Wincker P."/>
            <person name="Lander E.S."/>
            <person name="Weissenbach J."/>
            <person name="Roest Crollius H."/>
        </authorList>
    </citation>
    <scope>NUCLEOTIDE SEQUENCE [LARGE SCALE GENOMIC DNA]</scope>
</reference>